<dbReference type="InterPro" id="IPR016140">
    <property type="entry name" value="Bifunc_inhib/LTP/seed_store"/>
</dbReference>
<dbReference type="AlphaFoldDB" id="Q8LPD3"/>
<dbReference type="SMR" id="Q8LPD3"/>
<dbReference type="Pfam" id="PF00234">
    <property type="entry name" value="Tryp_alpha_amyl"/>
    <property type="match status" value="1"/>
</dbReference>
<feature type="domain" description="Bifunctional inhibitor/plant lipid transfer protein/seed storage helical" evidence="3">
    <location>
        <begin position="50"/>
        <end position="157"/>
    </location>
</feature>
<feature type="signal peptide" evidence="2">
    <location>
        <begin position="1"/>
        <end position="22"/>
    </location>
</feature>
<dbReference type="PANTHER" id="PTHR35496">
    <property type="entry name" value="2S SEED STORAGE PROTEIN 1-RELATED"/>
    <property type="match status" value="1"/>
</dbReference>
<evidence type="ECO:0000259" key="3">
    <source>
        <dbReference type="SMART" id="SM00499"/>
    </source>
</evidence>
<feature type="chain" id="PRO_5004312667" evidence="2">
    <location>
        <begin position="23"/>
        <end position="168"/>
    </location>
</feature>
<dbReference type="InterPro" id="IPR036312">
    <property type="entry name" value="Bifun_inhib/LTP/seed_sf"/>
</dbReference>
<evidence type="ECO:0000256" key="2">
    <source>
        <dbReference type="SAM" id="SignalP"/>
    </source>
</evidence>
<sequence length="168" mass="19012">MAKLMSLAAVATAFLFLIVVDASVRTTVIIDEDTNQGRGGQGGQGQQQQCEKQIQEQDYLRSCQQFLWEKVQKGGRSYYYNQGRGGGQQSQHFDSCCDDLKQLRSECTCRGLERAIGQMRQDIQQQGQQQEVERWVQQAKQVARDLPGQCGTQPSRCQLQGQQQSAWF</sequence>
<keyword evidence="2" id="KW-0732">Signal</keyword>
<comment type="similarity">
    <text evidence="1">Belongs to the 2S seed storage albumins family.</text>
</comment>
<accession>Q8LPD3</accession>
<dbReference type="Gene3D" id="1.10.110.10">
    <property type="entry name" value="Plant lipid-transfer and hydrophobic proteins"/>
    <property type="match status" value="1"/>
</dbReference>
<organism evidence="4">
    <name type="scientific">Linum usitatissimum</name>
    <name type="common">Flax</name>
    <name type="synonym">Linum humile</name>
    <dbReference type="NCBI Taxonomy" id="4006"/>
    <lineage>
        <taxon>Eukaryota</taxon>
        <taxon>Viridiplantae</taxon>
        <taxon>Streptophyta</taxon>
        <taxon>Embryophyta</taxon>
        <taxon>Tracheophyta</taxon>
        <taxon>Spermatophyta</taxon>
        <taxon>Magnoliopsida</taxon>
        <taxon>eudicotyledons</taxon>
        <taxon>Gunneridae</taxon>
        <taxon>Pentapetalae</taxon>
        <taxon>rosids</taxon>
        <taxon>fabids</taxon>
        <taxon>Malpighiales</taxon>
        <taxon>Linaceae</taxon>
        <taxon>Linum</taxon>
    </lineage>
</organism>
<dbReference type="EMBL" id="AJ414733">
    <property type="protein sequence ID" value="CAC94011.1"/>
    <property type="molecule type" value="mRNA"/>
</dbReference>
<name>Q8LPD3_LINUS</name>
<evidence type="ECO:0000313" key="4">
    <source>
        <dbReference type="EMBL" id="CAC94011.1"/>
    </source>
</evidence>
<dbReference type="InterPro" id="IPR000617">
    <property type="entry name" value="Napin/2SS/CON"/>
</dbReference>
<proteinExistence type="evidence at transcript level"/>
<dbReference type="GO" id="GO:0045735">
    <property type="term" value="F:nutrient reservoir activity"/>
    <property type="evidence" value="ECO:0007669"/>
    <property type="project" value="InterPro"/>
</dbReference>
<reference evidence="4" key="1">
    <citation type="journal article" date="2003" name="Plant Physiol. Biochem.">
        <title>Molecular cloning of flax 2S storage protein conlinin and seed specific activity of its promoter.</title>
        <authorList>
            <person name="Truksa M."/>
            <person name="MacKenzie S.L."/>
            <person name="Qiu X."/>
        </authorList>
    </citation>
    <scope>NUCLEOTIDE SEQUENCE</scope>
</reference>
<protein>
    <submittedName>
        <fullName evidence="4">Conlinin</fullName>
    </submittedName>
</protein>
<dbReference type="SUPFAM" id="SSF47699">
    <property type="entry name" value="Bifunctional inhibitor/lipid-transfer protein/seed storage 2S albumin"/>
    <property type="match status" value="1"/>
</dbReference>
<evidence type="ECO:0000256" key="1">
    <source>
        <dbReference type="ARBA" id="ARBA00008262"/>
    </source>
</evidence>
<dbReference type="PRINTS" id="PR00496">
    <property type="entry name" value="NAPIN"/>
</dbReference>
<gene>
    <name evidence="4" type="primary">cnl2</name>
</gene>
<dbReference type="SMART" id="SM00499">
    <property type="entry name" value="AAI"/>
    <property type="match status" value="1"/>
</dbReference>
<dbReference type="PANTHER" id="PTHR35496:SF18">
    <property type="entry name" value="BIFUNCTIONAL INHIBITOR_PLANT LIPID TRANSFER PROTEIN_SEED STORAGE HELICAL DOMAIN-CONTAINING PROTEIN"/>
    <property type="match status" value="1"/>
</dbReference>